<keyword evidence="1" id="KW-1133">Transmembrane helix</keyword>
<feature type="transmembrane region" description="Helical" evidence="1">
    <location>
        <begin position="579"/>
        <end position="599"/>
    </location>
</feature>
<dbReference type="InterPro" id="IPR052728">
    <property type="entry name" value="O2_lipid_transport_reg"/>
</dbReference>
<feature type="transmembrane region" description="Helical" evidence="1">
    <location>
        <begin position="305"/>
        <end position="325"/>
    </location>
</feature>
<feature type="transmembrane region" description="Helical" evidence="1">
    <location>
        <begin position="472"/>
        <end position="492"/>
    </location>
</feature>
<dbReference type="AlphaFoldDB" id="A0AAV0XA50"/>
<feature type="transmembrane region" description="Helical" evidence="1">
    <location>
        <begin position="337"/>
        <end position="355"/>
    </location>
</feature>
<feature type="transmembrane region" description="Helical" evidence="1">
    <location>
        <begin position="427"/>
        <end position="445"/>
    </location>
</feature>
<keyword evidence="2" id="KW-0732">Signal</keyword>
<evidence type="ECO:0000259" key="3">
    <source>
        <dbReference type="SMART" id="SM00703"/>
    </source>
</evidence>
<feature type="transmembrane region" description="Helical" evidence="1">
    <location>
        <begin position="508"/>
        <end position="526"/>
    </location>
</feature>
<gene>
    <name evidence="4" type="ORF">MEUPH1_LOCUS19885</name>
</gene>
<feature type="transmembrane region" description="Helical" evidence="1">
    <location>
        <begin position="190"/>
        <end position="212"/>
    </location>
</feature>
<keyword evidence="5" id="KW-1185">Reference proteome</keyword>
<comment type="caution">
    <text evidence="4">The sequence shown here is derived from an EMBL/GenBank/DDBJ whole genome shotgun (WGS) entry which is preliminary data.</text>
</comment>
<sequence>MKGSIFFVLFSLVSAAWAAGLESIPFGFYDELENSEHDQCRVDVKNMLDGAKNLDKWALEMIDSSAKIPSGILRGNLNQYGDFDECINANDNNGMSGQYCLVAIQLKNPIFSNYISAYHQVKNNLTDPGHRLPKFSTVYWGVCVPSSCGPDDVASAAGSTAQKYQDVEVLVENDMCQVKRTPKNSTDFDWVRFWVAIFILSMSMFGQGAFCTPDKLDPDVERTAPLMLRISSVLRNSFAVRPNFKSLFISPTRDGFKSIEGVRALNMVALLLCHMVMAKMFLPYLNKTEMSENMSKPWLITGRVAYLYTDSFLIISGLLAAYTLSKFSPVKSVISRYIRLTATLVTVMLICAKYLPEMNYGPMWNMVITRHSDLCYKNWWRNLLYIQNLFGFKTMCLTHTHQLAIDFQLFVMAIPLIYLLRKSKAVALFVIAAIMSASTILRYQAVVNNNLATVVYFGSDISQLNRTFDLTYTLPTHRATVYLMGFLVGYWMQQRGRLNISSAQVKKTWLVATACGLLAVFGPYQLSNMNYVYNNIQLAIFNAVAPILWSVFILWCVIATDNGHGGWFGRLLCCRPFTVLSKISYAVYLVQYPVFFYYVGSARGPSLHTTATMFDVGQMILIAGLSVFLTLAIDIPFQKIGKHVTERGASNKVNSL</sequence>
<organism evidence="4 5">
    <name type="scientific">Macrosiphum euphorbiae</name>
    <name type="common">potato aphid</name>
    <dbReference type="NCBI Taxonomy" id="13131"/>
    <lineage>
        <taxon>Eukaryota</taxon>
        <taxon>Metazoa</taxon>
        <taxon>Ecdysozoa</taxon>
        <taxon>Arthropoda</taxon>
        <taxon>Hexapoda</taxon>
        <taxon>Insecta</taxon>
        <taxon>Pterygota</taxon>
        <taxon>Neoptera</taxon>
        <taxon>Paraneoptera</taxon>
        <taxon>Hemiptera</taxon>
        <taxon>Sternorrhyncha</taxon>
        <taxon>Aphidomorpha</taxon>
        <taxon>Aphidoidea</taxon>
        <taxon>Aphididae</taxon>
        <taxon>Macrosiphini</taxon>
        <taxon>Macrosiphum</taxon>
    </lineage>
</organism>
<feature type="signal peptide" evidence="2">
    <location>
        <begin position="1"/>
        <end position="18"/>
    </location>
</feature>
<feature type="transmembrane region" description="Helical" evidence="1">
    <location>
        <begin position="264"/>
        <end position="285"/>
    </location>
</feature>
<feature type="chain" id="PRO_5043516410" description="Nose resistant-to-fluoxetine protein N-terminal domain-containing protein" evidence="2">
    <location>
        <begin position="19"/>
        <end position="656"/>
    </location>
</feature>
<dbReference type="Pfam" id="PF01757">
    <property type="entry name" value="Acyl_transf_3"/>
    <property type="match status" value="1"/>
</dbReference>
<feature type="transmembrane region" description="Helical" evidence="1">
    <location>
        <begin position="538"/>
        <end position="558"/>
    </location>
</feature>
<dbReference type="EMBL" id="CARXXK010000004">
    <property type="protein sequence ID" value="CAI6365140.1"/>
    <property type="molecule type" value="Genomic_DNA"/>
</dbReference>
<reference evidence="4 5" key="1">
    <citation type="submission" date="2023-01" db="EMBL/GenBank/DDBJ databases">
        <authorList>
            <person name="Whitehead M."/>
        </authorList>
    </citation>
    <scope>NUCLEOTIDE SEQUENCE [LARGE SCALE GENOMIC DNA]</scope>
</reference>
<proteinExistence type="predicted"/>
<keyword evidence="1" id="KW-0472">Membrane</keyword>
<dbReference type="PANTHER" id="PTHR11161">
    <property type="entry name" value="O-ACYLTRANSFERASE"/>
    <property type="match status" value="1"/>
</dbReference>
<protein>
    <recommendedName>
        <fullName evidence="3">Nose resistant-to-fluoxetine protein N-terminal domain-containing protein</fullName>
    </recommendedName>
</protein>
<dbReference type="Proteomes" id="UP001160148">
    <property type="component" value="Unassembled WGS sequence"/>
</dbReference>
<accession>A0AAV0XA50</accession>
<dbReference type="GO" id="GO:0016747">
    <property type="term" value="F:acyltransferase activity, transferring groups other than amino-acyl groups"/>
    <property type="evidence" value="ECO:0007669"/>
    <property type="project" value="InterPro"/>
</dbReference>
<feature type="domain" description="Nose resistant-to-fluoxetine protein N-terminal" evidence="3">
    <location>
        <begin position="37"/>
        <end position="178"/>
    </location>
</feature>
<dbReference type="InterPro" id="IPR006621">
    <property type="entry name" value="Nose-resist-to-fluoxetine_N"/>
</dbReference>
<evidence type="ECO:0000313" key="4">
    <source>
        <dbReference type="EMBL" id="CAI6365140.1"/>
    </source>
</evidence>
<keyword evidence="1" id="KW-0812">Transmembrane</keyword>
<feature type="transmembrane region" description="Helical" evidence="1">
    <location>
        <begin position="403"/>
        <end position="420"/>
    </location>
</feature>
<dbReference type="PANTHER" id="PTHR11161:SF4">
    <property type="entry name" value="DROP DEAD"/>
    <property type="match status" value="1"/>
</dbReference>
<evidence type="ECO:0000256" key="2">
    <source>
        <dbReference type="SAM" id="SignalP"/>
    </source>
</evidence>
<dbReference type="SMART" id="SM00703">
    <property type="entry name" value="NRF"/>
    <property type="match status" value="1"/>
</dbReference>
<name>A0AAV0XA50_9HEMI</name>
<dbReference type="InterPro" id="IPR002656">
    <property type="entry name" value="Acyl_transf_3_dom"/>
</dbReference>
<feature type="transmembrane region" description="Helical" evidence="1">
    <location>
        <begin position="619"/>
        <end position="637"/>
    </location>
</feature>
<dbReference type="Pfam" id="PF20146">
    <property type="entry name" value="NRF"/>
    <property type="match status" value="1"/>
</dbReference>
<evidence type="ECO:0000313" key="5">
    <source>
        <dbReference type="Proteomes" id="UP001160148"/>
    </source>
</evidence>
<evidence type="ECO:0000256" key="1">
    <source>
        <dbReference type="SAM" id="Phobius"/>
    </source>
</evidence>